<dbReference type="GO" id="GO:0005886">
    <property type="term" value="C:plasma membrane"/>
    <property type="evidence" value="ECO:0007669"/>
    <property type="project" value="UniProtKB-SubCell"/>
</dbReference>
<protein>
    <submittedName>
        <fullName evidence="9">ABC transporter permease</fullName>
    </submittedName>
</protein>
<dbReference type="InterPro" id="IPR035906">
    <property type="entry name" value="MetI-like_sf"/>
</dbReference>
<name>A0A255G3Q3_9ACTN</name>
<sequence length="323" mass="35242">MGSKWVLWFVLRRLLLAVPLVLAVVVVNFVLIKLAPGDPVTVLIGDQPASPEYIAQIRAQYGLDKPMLEQLLIYLQHVLQGDLGQSLAQHQAVSTLLIERLGQTLRLTSTALAIAIVIGVLLGILAARFRGGPIDGLTQTTTLLGFSVPEFWLGQLLIVVFAVTLGWLPSGGAQPVRGSNFTFTQLLPYLVLPALALSFRYTAIIGRMTRSAMLDVSGSEYITAARSRGLLEGQVLRRHMLRNIAPPVVTVIGYNLGFILAGSVMIETVFSWPGIGRLLYESISKRDYPVMTGILLMISICVVLANLITDILHVLLDPRVARE</sequence>
<gene>
    <name evidence="9" type="ORF">CGZ94_15860</name>
</gene>
<dbReference type="CDD" id="cd06261">
    <property type="entry name" value="TM_PBP2"/>
    <property type="match status" value="1"/>
</dbReference>
<feature type="transmembrane region" description="Helical" evidence="7">
    <location>
        <begin position="141"/>
        <end position="166"/>
    </location>
</feature>
<comment type="caution">
    <text evidence="9">The sequence shown here is derived from an EMBL/GenBank/DDBJ whole genome shotgun (WGS) entry which is preliminary data.</text>
</comment>
<organism evidence="9 10">
    <name type="scientific">Enemella evansiae</name>
    <dbReference type="NCBI Taxonomy" id="2016499"/>
    <lineage>
        <taxon>Bacteria</taxon>
        <taxon>Bacillati</taxon>
        <taxon>Actinomycetota</taxon>
        <taxon>Actinomycetes</taxon>
        <taxon>Propionibacteriales</taxon>
        <taxon>Propionibacteriaceae</taxon>
        <taxon>Enemella</taxon>
    </lineage>
</organism>
<dbReference type="PROSITE" id="PS50928">
    <property type="entry name" value="ABC_TM1"/>
    <property type="match status" value="1"/>
</dbReference>
<keyword evidence="4 7" id="KW-0812">Transmembrane</keyword>
<reference evidence="9 10" key="1">
    <citation type="submission" date="2017-07" db="EMBL/GenBank/DDBJ databases">
        <title>Draft whole genome sequences of clinical Proprionibacteriaceae strains.</title>
        <authorList>
            <person name="Bernier A.-M."/>
            <person name="Bernard K."/>
            <person name="Domingo M.-C."/>
        </authorList>
    </citation>
    <scope>NUCLEOTIDE SEQUENCE [LARGE SCALE GENOMIC DNA]</scope>
    <source>
        <strain evidence="9 10">NML 030167</strain>
    </source>
</reference>
<dbReference type="AlphaFoldDB" id="A0A255G3Q3"/>
<evidence type="ECO:0000256" key="5">
    <source>
        <dbReference type="ARBA" id="ARBA00022989"/>
    </source>
</evidence>
<evidence type="ECO:0000256" key="2">
    <source>
        <dbReference type="ARBA" id="ARBA00022448"/>
    </source>
</evidence>
<dbReference type="RefSeq" id="WP_094406227.1">
    <property type="nucleotide sequence ID" value="NZ_NMVO01000016.1"/>
</dbReference>
<dbReference type="PANTHER" id="PTHR43163">
    <property type="entry name" value="DIPEPTIDE TRANSPORT SYSTEM PERMEASE PROTEIN DPPB-RELATED"/>
    <property type="match status" value="1"/>
</dbReference>
<accession>A0A255G3Q3</accession>
<keyword evidence="3" id="KW-1003">Cell membrane</keyword>
<evidence type="ECO:0000313" key="10">
    <source>
        <dbReference type="Proteomes" id="UP000215896"/>
    </source>
</evidence>
<dbReference type="Pfam" id="PF00528">
    <property type="entry name" value="BPD_transp_1"/>
    <property type="match status" value="1"/>
</dbReference>
<keyword evidence="10" id="KW-1185">Reference proteome</keyword>
<dbReference type="OrthoDB" id="147688at2"/>
<dbReference type="Gene3D" id="1.10.3720.10">
    <property type="entry name" value="MetI-like"/>
    <property type="match status" value="1"/>
</dbReference>
<comment type="similarity">
    <text evidence="7">Belongs to the binding-protein-dependent transport system permease family.</text>
</comment>
<evidence type="ECO:0000256" key="4">
    <source>
        <dbReference type="ARBA" id="ARBA00022692"/>
    </source>
</evidence>
<keyword evidence="6 7" id="KW-0472">Membrane</keyword>
<evidence type="ECO:0000259" key="8">
    <source>
        <dbReference type="PROSITE" id="PS50928"/>
    </source>
</evidence>
<dbReference type="Proteomes" id="UP000215896">
    <property type="component" value="Unassembled WGS sequence"/>
</dbReference>
<feature type="transmembrane region" description="Helical" evidence="7">
    <location>
        <begin position="290"/>
        <end position="316"/>
    </location>
</feature>
<proteinExistence type="inferred from homology"/>
<evidence type="ECO:0000313" key="9">
    <source>
        <dbReference type="EMBL" id="OYO10495.1"/>
    </source>
</evidence>
<evidence type="ECO:0000256" key="3">
    <source>
        <dbReference type="ARBA" id="ARBA00022475"/>
    </source>
</evidence>
<dbReference type="EMBL" id="NMVO01000016">
    <property type="protein sequence ID" value="OYO10495.1"/>
    <property type="molecule type" value="Genomic_DNA"/>
</dbReference>
<keyword evidence="5 7" id="KW-1133">Transmembrane helix</keyword>
<dbReference type="PANTHER" id="PTHR43163:SF6">
    <property type="entry name" value="DIPEPTIDE TRANSPORT SYSTEM PERMEASE PROTEIN DPPB-RELATED"/>
    <property type="match status" value="1"/>
</dbReference>
<dbReference type="SUPFAM" id="SSF161098">
    <property type="entry name" value="MetI-like"/>
    <property type="match status" value="1"/>
</dbReference>
<dbReference type="Pfam" id="PF19300">
    <property type="entry name" value="BPD_transp_1_N"/>
    <property type="match status" value="1"/>
</dbReference>
<comment type="subcellular location">
    <subcellularLocation>
        <location evidence="1 7">Cell membrane</location>
        <topology evidence="1 7">Multi-pass membrane protein</topology>
    </subcellularLocation>
</comment>
<feature type="domain" description="ABC transmembrane type-1" evidence="8">
    <location>
        <begin position="101"/>
        <end position="309"/>
    </location>
</feature>
<feature type="transmembrane region" description="Helical" evidence="7">
    <location>
        <begin position="14"/>
        <end position="32"/>
    </location>
</feature>
<dbReference type="GO" id="GO:0055085">
    <property type="term" value="P:transmembrane transport"/>
    <property type="evidence" value="ECO:0007669"/>
    <property type="project" value="InterPro"/>
</dbReference>
<keyword evidence="2 7" id="KW-0813">Transport</keyword>
<feature type="transmembrane region" description="Helical" evidence="7">
    <location>
        <begin position="186"/>
        <end position="203"/>
    </location>
</feature>
<evidence type="ECO:0000256" key="7">
    <source>
        <dbReference type="RuleBase" id="RU363032"/>
    </source>
</evidence>
<dbReference type="InterPro" id="IPR000515">
    <property type="entry name" value="MetI-like"/>
</dbReference>
<evidence type="ECO:0000256" key="6">
    <source>
        <dbReference type="ARBA" id="ARBA00023136"/>
    </source>
</evidence>
<feature type="transmembrane region" description="Helical" evidence="7">
    <location>
        <begin position="110"/>
        <end position="129"/>
    </location>
</feature>
<evidence type="ECO:0000256" key="1">
    <source>
        <dbReference type="ARBA" id="ARBA00004651"/>
    </source>
</evidence>
<dbReference type="InterPro" id="IPR045621">
    <property type="entry name" value="BPD_transp_1_N"/>
</dbReference>
<feature type="transmembrane region" description="Helical" evidence="7">
    <location>
        <begin position="244"/>
        <end position="270"/>
    </location>
</feature>